<dbReference type="PANTHER" id="PTHR12592">
    <property type="entry name" value="ATP-DEPENDENT (S)-NAD(P)H-HYDRATE DEHYDRATASE FAMILY MEMBER"/>
    <property type="match status" value="1"/>
</dbReference>
<evidence type="ECO:0000259" key="21">
    <source>
        <dbReference type="PROSITE" id="PS51385"/>
    </source>
</evidence>
<dbReference type="InterPro" id="IPR029056">
    <property type="entry name" value="Ribokinase-like"/>
</dbReference>
<comment type="function">
    <text evidence="17">Catalyzes the dehydration of the S-form of NAD(P)HX at the expense of ADP, which is converted to AMP. Together with NAD(P)HX epimerase, which catalyzes the epimerization of the S- and R-forms, the enzyme allows the repair of both epimers of NAD(P)HX, a damaged form of NAD(P)H that is a result of enzymatic or heat-dependent hydration.</text>
</comment>
<feature type="binding site" evidence="18">
    <location>
        <position position="169"/>
    </location>
    <ligand>
        <name>(6S)-NADPHX</name>
        <dbReference type="ChEBI" id="CHEBI:64076"/>
    </ligand>
</feature>
<comment type="catalytic activity">
    <reaction evidence="15 17 19">
        <text>(6S)-NADHX + ADP = AMP + phosphate + NADH + H(+)</text>
        <dbReference type="Rhea" id="RHEA:32223"/>
        <dbReference type="ChEBI" id="CHEBI:15378"/>
        <dbReference type="ChEBI" id="CHEBI:43474"/>
        <dbReference type="ChEBI" id="CHEBI:57945"/>
        <dbReference type="ChEBI" id="CHEBI:64074"/>
        <dbReference type="ChEBI" id="CHEBI:456215"/>
        <dbReference type="ChEBI" id="CHEBI:456216"/>
        <dbReference type="EC" id="4.2.1.136"/>
    </reaction>
</comment>
<feature type="binding site" evidence="17">
    <location>
        <position position="467"/>
    </location>
    <ligand>
        <name>AMP</name>
        <dbReference type="ChEBI" id="CHEBI:456215"/>
    </ligand>
</feature>
<evidence type="ECO:0000256" key="12">
    <source>
        <dbReference type="ARBA" id="ARBA00023239"/>
    </source>
</evidence>
<evidence type="ECO:0000256" key="4">
    <source>
        <dbReference type="ARBA" id="ARBA00009524"/>
    </source>
</evidence>
<comment type="catalytic activity">
    <reaction evidence="2 18 19">
        <text>(6R)-NADPHX = (6S)-NADPHX</text>
        <dbReference type="Rhea" id="RHEA:32227"/>
        <dbReference type="ChEBI" id="CHEBI:64076"/>
        <dbReference type="ChEBI" id="CHEBI:64077"/>
        <dbReference type="EC" id="5.1.99.6"/>
    </reaction>
</comment>
<keyword evidence="10 17" id="KW-0520">NAD</keyword>
<feature type="binding site" evidence="18">
    <location>
        <position position="63"/>
    </location>
    <ligand>
        <name>K(+)</name>
        <dbReference type="ChEBI" id="CHEBI:29103"/>
    </ligand>
</feature>
<dbReference type="SUPFAM" id="SSF64153">
    <property type="entry name" value="YjeF N-terminal domain-like"/>
    <property type="match status" value="1"/>
</dbReference>
<evidence type="ECO:0000256" key="14">
    <source>
        <dbReference type="ARBA" id="ARBA00025153"/>
    </source>
</evidence>
<proteinExistence type="inferred from homology"/>
<feature type="binding site" evidence="18">
    <location>
        <position position="172"/>
    </location>
    <ligand>
        <name>K(+)</name>
        <dbReference type="ChEBI" id="CHEBI:29103"/>
    </ligand>
</feature>
<dbReference type="HAMAP" id="MF_01965">
    <property type="entry name" value="NADHX_dehydratase"/>
    <property type="match status" value="1"/>
</dbReference>
<evidence type="ECO:0000256" key="18">
    <source>
        <dbReference type="HAMAP-Rule" id="MF_01966"/>
    </source>
</evidence>
<dbReference type="PROSITE" id="PS51383">
    <property type="entry name" value="YJEF_C_3"/>
    <property type="match status" value="1"/>
</dbReference>
<feature type="binding site" evidence="17">
    <location>
        <position position="276"/>
    </location>
    <ligand>
        <name>(6S)-NADPHX</name>
        <dbReference type="ChEBI" id="CHEBI:64076"/>
    </ligand>
</feature>
<evidence type="ECO:0000256" key="19">
    <source>
        <dbReference type="PIRNR" id="PIRNR017184"/>
    </source>
</evidence>
<comment type="cofactor">
    <cofactor evidence="18 19">
        <name>K(+)</name>
        <dbReference type="ChEBI" id="CHEBI:29103"/>
    </cofactor>
    <text evidence="18 19">Binds 1 potassium ion per subunit.</text>
</comment>
<comment type="function">
    <text evidence="18">Catalyzes the epimerization of the S- and R-forms of NAD(P)HX, a damaged form of NAD(P)H that is a result of enzymatic or heat-dependent hydration. This is a prerequisite for the S-specific NAD(P)H-hydrate dehydratase to allow the repair of both epimers of NAD(P)HX.</text>
</comment>
<name>A0ABT6TMZ0_9BACL</name>
<dbReference type="EC" id="4.2.1.136" evidence="19"/>
<dbReference type="RefSeq" id="WP_282910064.1">
    <property type="nucleotide sequence ID" value="NZ_JAGRPV010000001.1"/>
</dbReference>
<comment type="caution">
    <text evidence="22">The sequence shown here is derived from an EMBL/GenBank/DDBJ whole genome shotgun (WGS) entry which is preliminary data.</text>
</comment>
<feature type="binding site" evidence="17">
    <location>
        <position position="401"/>
    </location>
    <ligand>
        <name>(6S)-NADPHX</name>
        <dbReference type="ChEBI" id="CHEBI:64076"/>
    </ligand>
</feature>
<comment type="cofactor">
    <cofactor evidence="17">
        <name>Mg(2+)</name>
        <dbReference type="ChEBI" id="CHEBI:18420"/>
    </cofactor>
</comment>
<keyword evidence="7 17" id="KW-0067">ATP-binding</keyword>
<dbReference type="InterPro" id="IPR000631">
    <property type="entry name" value="CARKD"/>
</dbReference>
<dbReference type="Gene3D" id="3.40.1190.20">
    <property type="match status" value="1"/>
</dbReference>
<evidence type="ECO:0000259" key="20">
    <source>
        <dbReference type="PROSITE" id="PS51383"/>
    </source>
</evidence>
<evidence type="ECO:0000256" key="16">
    <source>
        <dbReference type="ARBA" id="ARBA00049209"/>
    </source>
</evidence>
<dbReference type="EC" id="5.1.99.6" evidence="19"/>
<dbReference type="PANTHER" id="PTHR12592:SF0">
    <property type="entry name" value="ATP-DEPENDENT (S)-NAD(P)H-HYDRATE DEHYDRATASE"/>
    <property type="match status" value="1"/>
</dbReference>
<comment type="subunit">
    <text evidence="17">Homotetramer.</text>
</comment>
<comment type="similarity">
    <text evidence="4 19">In the C-terminal section; belongs to the NnrD/CARKD family.</text>
</comment>
<evidence type="ECO:0000256" key="15">
    <source>
        <dbReference type="ARBA" id="ARBA00048238"/>
    </source>
</evidence>
<comment type="similarity">
    <text evidence="18">Belongs to the NnrE/AIBP family.</text>
</comment>
<keyword evidence="5 18" id="KW-0479">Metal-binding</keyword>
<feature type="binding site" evidence="18">
    <location>
        <position position="136"/>
    </location>
    <ligand>
        <name>K(+)</name>
        <dbReference type="ChEBI" id="CHEBI:29103"/>
    </ligand>
</feature>
<evidence type="ECO:0000256" key="6">
    <source>
        <dbReference type="ARBA" id="ARBA00022741"/>
    </source>
</evidence>
<feature type="binding site" evidence="18">
    <location>
        <position position="151"/>
    </location>
    <ligand>
        <name>(6S)-NADPHX</name>
        <dbReference type="ChEBI" id="CHEBI:64076"/>
    </ligand>
</feature>
<feature type="binding site" evidence="18">
    <location>
        <begin position="140"/>
        <end position="146"/>
    </location>
    <ligand>
        <name>(6S)-NADPHX</name>
        <dbReference type="ChEBI" id="CHEBI:64076"/>
    </ligand>
</feature>
<comment type="similarity">
    <text evidence="3 19">In the N-terminal section; belongs to the NnrE/AIBP family.</text>
</comment>
<feature type="domain" description="YjeF N-terminal" evidence="21">
    <location>
        <begin position="9"/>
        <end position="226"/>
    </location>
</feature>
<accession>A0ABT6TMZ0</accession>
<evidence type="ECO:0000313" key="22">
    <source>
        <dbReference type="EMBL" id="MDI4647289.1"/>
    </source>
</evidence>
<feature type="binding site" evidence="17">
    <location>
        <position position="468"/>
    </location>
    <ligand>
        <name>(6S)-NADPHX</name>
        <dbReference type="ChEBI" id="CHEBI:64076"/>
    </ligand>
</feature>
<evidence type="ECO:0000256" key="1">
    <source>
        <dbReference type="ARBA" id="ARBA00000013"/>
    </source>
</evidence>
<evidence type="ECO:0000256" key="13">
    <source>
        <dbReference type="ARBA" id="ARBA00023268"/>
    </source>
</evidence>
<evidence type="ECO:0000256" key="3">
    <source>
        <dbReference type="ARBA" id="ARBA00006001"/>
    </source>
</evidence>
<comment type="similarity">
    <text evidence="17">Belongs to the NnrD/CARKD family.</text>
</comment>
<evidence type="ECO:0000256" key="11">
    <source>
        <dbReference type="ARBA" id="ARBA00023235"/>
    </source>
</evidence>
<dbReference type="NCBIfam" id="TIGR00196">
    <property type="entry name" value="yjeF_cterm"/>
    <property type="match status" value="1"/>
</dbReference>
<dbReference type="InterPro" id="IPR036652">
    <property type="entry name" value="YjeF_N_dom_sf"/>
</dbReference>
<keyword evidence="8 17" id="KW-0521">NADP</keyword>
<protein>
    <recommendedName>
        <fullName evidence="19">Bifunctional NAD(P)H-hydrate repair enzyme</fullName>
    </recommendedName>
    <alternativeName>
        <fullName evidence="19">Nicotinamide nucleotide repair protein</fullName>
    </alternativeName>
    <domain>
        <recommendedName>
            <fullName evidence="19">ADP-dependent (S)-NAD(P)H-hydrate dehydratase</fullName>
            <ecNumber evidence="19">4.2.1.136</ecNumber>
        </recommendedName>
        <alternativeName>
            <fullName evidence="19">ADP-dependent NAD(P)HX dehydratase</fullName>
        </alternativeName>
    </domain>
    <domain>
        <recommendedName>
            <fullName evidence="19">NAD(P)H-hydrate epimerase</fullName>
            <ecNumber evidence="19">5.1.99.6</ecNumber>
        </recommendedName>
    </domain>
</protein>
<dbReference type="Gene3D" id="3.40.50.10260">
    <property type="entry name" value="YjeF N-terminal domain"/>
    <property type="match status" value="1"/>
</dbReference>
<comment type="function">
    <text evidence="14 19">Bifunctional enzyme that catalyzes the epimerization of the S- and R-forms of NAD(P)HX and the dehydration of the S-form of NAD(P)HX at the expense of ADP, which is converted to AMP. This allows the repair of both epimers of NAD(P)HX, a damaged form of NAD(P)H that is a result of enzymatic or heat-dependent hydration.</text>
</comment>
<feature type="binding site" evidence="17">
    <location>
        <begin position="438"/>
        <end position="442"/>
    </location>
    <ligand>
        <name>AMP</name>
        <dbReference type="ChEBI" id="CHEBI:456215"/>
    </ligand>
</feature>
<evidence type="ECO:0000256" key="2">
    <source>
        <dbReference type="ARBA" id="ARBA00000909"/>
    </source>
</evidence>
<evidence type="ECO:0000256" key="8">
    <source>
        <dbReference type="ARBA" id="ARBA00022857"/>
    </source>
</evidence>
<evidence type="ECO:0000256" key="5">
    <source>
        <dbReference type="ARBA" id="ARBA00022723"/>
    </source>
</evidence>
<reference evidence="22" key="1">
    <citation type="submission" date="2023-04" db="EMBL/GenBank/DDBJ databases">
        <title>Comparative genomic analysis of Cohnella hashimotonis sp. nov., isolated from the International Space Station.</title>
        <authorList>
            <person name="Venkateswaran K."/>
            <person name="Simpson A."/>
        </authorList>
    </citation>
    <scope>NUCLEOTIDE SEQUENCE</scope>
    <source>
        <strain evidence="22">F6_2S_P_1</strain>
    </source>
</reference>
<evidence type="ECO:0000256" key="10">
    <source>
        <dbReference type="ARBA" id="ARBA00023027"/>
    </source>
</evidence>
<evidence type="ECO:0000313" key="23">
    <source>
        <dbReference type="Proteomes" id="UP001161691"/>
    </source>
</evidence>
<keyword evidence="11 18" id="KW-0413">Isomerase</keyword>
<feature type="binding site" evidence="18">
    <location>
        <begin position="62"/>
        <end position="66"/>
    </location>
    <ligand>
        <name>(6S)-NADPHX</name>
        <dbReference type="ChEBI" id="CHEBI:64076"/>
    </ligand>
</feature>
<dbReference type="Pfam" id="PF03853">
    <property type="entry name" value="YjeF_N"/>
    <property type="match status" value="1"/>
</dbReference>
<dbReference type="PROSITE" id="PS51385">
    <property type="entry name" value="YJEF_N"/>
    <property type="match status" value="1"/>
</dbReference>
<evidence type="ECO:0000256" key="7">
    <source>
        <dbReference type="ARBA" id="ARBA00022840"/>
    </source>
</evidence>
<keyword evidence="13" id="KW-0511">Multifunctional enzyme</keyword>
<keyword evidence="23" id="KW-1185">Reference proteome</keyword>
<dbReference type="PIRSF" id="PIRSF017184">
    <property type="entry name" value="Nnr"/>
    <property type="match status" value="1"/>
</dbReference>
<dbReference type="InterPro" id="IPR030677">
    <property type="entry name" value="Nnr"/>
</dbReference>
<comment type="catalytic activity">
    <reaction evidence="16 17 19">
        <text>(6S)-NADPHX + ADP = AMP + phosphate + NADPH + H(+)</text>
        <dbReference type="Rhea" id="RHEA:32235"/>
        <dbReference type="ChEBI" id="CHEBI:15378"/>
        <dbReference type="ChEBI" id="CHEBI:43474"/>
        <dbReference type="ChEBI" id="CHEBI:57783"/>
        <dbReference type="ChEBI" id="CHEBI:64076"/>
        <dbReference type="ChEBI" id="CHEBI:456215"/>
        <dbReference type="ChEBI" id="CHEBI:456216"/>
        <dbReference type="EC" id="4.2.1.136"/>
    </reaction>
</comment>
<feature type="domain" description="YjeF C-terminal" evidence="20">
    <location>
        <begin position="241"/>
        <end position="521"/>
    </location>
</feature>
<dbReference type="EMBL" id="JAGRPV010000001">
    <property type="protein sequence ID" value="MDI4647289.1"/>
    <property type="molecule type" value="Genomic_DNA"/>
</dbReference>
<gene>
    <name evidence="18" type="primary">nnrE</name>
    <name evidence="17" type="synonym">nnrD</name>
    <name evidence="22" type="ORF">KB449_20100</name>
</gene>
<keyword evidence="12 17" id="KW-0456">Lyase</keyword>
<comment type="catalytic activity">
    <reaction evidence="1 18 19">
        <text>(6R)-NADHX = (6S)-NADHX</text>
        <dbReference type="Rhea" id="RHEA:32215"/>
        <dbReference type="ChEBI" id="CHEBI:64074"/>
        <dbReference type="ChEBI" id="CHEBI:64075"/>
        <dbReference type="EC" id="5.1.99.6"/>
    </reaction>
</comment>
<evidence type="ECO:0000256" key="17">
    <source>
        <dbReference type="HAMAP-Rule" id="MF_01965"/>
    </source>
</evidence>
<feature type="binding site" evidence="17">
    <location>
        <position position="347"/>
    </location>
    <ligand>
        <name>(6S)-NADPHX</name>
        <dbReference type="ChEBI" id="CHEBI:64076"/>
    </ligand>
</feature>
<dbReference type="InterPro" id="IPR004443">
    <property type="entry name" value="YjeF_N_dom"/>
</dbReference>
<dbReference type="NCBIfam" id="TIGR00197">
    <property type="entry name" value="yjeF_nterm"/>
    <property type="match status" value="1"/>
</dbReference>
<evidence type="ECO:0000256" key="9">
    <source>
        <dbReference type="ARBA" id="ARBA00022958"/>
    </source>
</evidence>
<organism evidence="22 23">
    <name type="scientific">Cohnella hashimotonis</name>
    <dbReference type="NCBI Taxonomy" id="2826895"/>
    <lineage>
        <taxon>Bacteria</taxon>
        <taxon>Bacillati</taxon>
        <taxon>Bacillota</taxon>
        <taxon>Bacilli</taxon>
        <taxon>Bacillales</taxon>
        <taxon>Paenibacillaceae</taxon>
        <taxon>Cohnella</taxon>
    </lineage>
</organism>
<dbReference type="Pfam" id="PF01256">
    <property type="entry name" value="Carb_kinase"/>
    <property type="match status" value="1"/>
</dbReference>
<dbReference type="SUPFAM" id="SSF53613">
    <property type="entry name" value="Ribokinase-like"/>
    <property type="match status" value="1"/>
</dbReference>
<dbReference type="HAMAP" id="MF_01966">
    <property type="entry name" value="NADHX_epimerase"/>
    <property type="match status" value="1"/>
</dbReference>
<dbReference type="CDD" id="cd01171">
    <property type="entry name" value="YXKO-related"/>
    <property type="match status" value="1"/>
</dbReference>
<keyword evidence="9 18" id="KW-0630">Potassium</keyword>
<sequence length="521" mass="53395">MELVTSAEMRAIDARTIEEFGIPQAILMENAGRAVAEEARRHAGAAGRGTDFGWLVLAGKGNNGGDGLVCARHLRDMGCRVAVLYAESPDRMQGAAALQRDIAARLGIPARVFAQPELGGDITDAGWFDGCDGLIDALLGTGSAGEPREPYASLIEAAVKSGLPVVAVDIPSGLDADTGAVAKACIRAESTVALAYAKRGLHQHPGAAHAGEVVVRRIGIPAGEAERAGVNTYLLNADSLQAKLGLSFPLPRTEDSHKGTYGHVLVAAGSALMSGAGLLSARAALRAGSGLVSWAQPAAAAPGLRGFAPEIMLRAVQDEGTGEWRQVKPERLAEAASGADALVIGPGMGRWEGDGAWLRSLLERVQAPVLVDADALNMIADACAQPGAWPQRNAPTVITPHPGEMARLAGLTVPQTQRDRIGLARDYAARHGVTVVLKGARTVVASPDGRAFVNTTGNPGMATGGAGDALAGIIGSLLGQGLNALEAAAYGVYWHGLAGDRAAASRPQAASLIAGDIVEAL</sequence>
<dbReference type="Proteomes" id="UP001161691">
    <property type="component" value="Unassembled WGS sequence"/>
</dbReference>
<keyword evidence="6 17" id="KW-0547">Nucleotide-binding</keyword>